<sequence length="70" mass="8197">MDSFVEQDFKKFLEINNRYVSTNKKLDNEQIVEIILANQNKQEQDDHDNTDKEPIQVSIIEGLNGLKTFI</sequence>
<organism evidence="1 2">
    <name type="scientific">Cetraspora pellucida</name>
    <dbReference type="NCBI Taxonomy" id="1433469"/>
    <lineage>
        <taxon>Eukaryota</taxon>
        <taxon>Fungi</taxon>
        <taxon>Fungi incertae sedis</taxon>
        <taxon>Mucoromycota</taxon>
        <taxon>Glomeromycotina</taxon>
        <taxon>Glomeromycetes</taxon>
        <taxon>Diversisporales</taxon>
        <taxon>Gigasporaceae</taxon>
        <taxon>Cetraspora</taxon>
    </lineage>
</organism>
<evidence type="ECO:0000313" key="1">
    <source>
        <dbReference type="EMBL" id="CAG8501099.1"/>
    </source>
</evidence>
<dbReference type="EMBL" id="CAJVQA010001065">
    <property type="protein sequence ID" value="CAG8501099.1"/>
    <property type="molecule type" value="Genomic_DNA"/>
</dbReference>
<feature type="non-terminal residue" evidence="1">
    <location>
        <position position="70"/>
    </location>
</feature>
<gene>
    <name evidence="1" type="ORF">CPELLU_LOCUS2452</name>
</gene>
<dbReference type="OrthoDB" id="10397503at2759"/>
<accession>A0A9N8ZMY0</accession>
<keyword evidence="2" id="KW-1185">Reference proteome</keyword>
<proteinExistence type="predicted"/>
<protein>
    <submittedName>
        <fullName evidence="1">9011_t:CDS:1</fullName>
    </submittedName>
</protein>
<reference evidence="1" key="1">
    <citation type="submission" date="2021-06" db="EMBL/GenBank/DDBJ databases">
        <authorList>
            <person name="Kallberg Y."/>
            <person name="Tangrot J."/>
            <person name="Rosling A."/>
        </authorList>
    </citation>
    <scope>NUCLEOTIDE SEQUENCE</scope>
    <source>
        <strain evidence="1">FL966</strain>
    </source>
</reference>
<evidence type="ECO:0000313" key="2">
    <source>
        <dbReference type="Proteomes" id="UP000789759"/>
    </source>
</evidence>
<dbReference type="AlphaFoldDB" id="A0A9N8ZMY0"/>
<name>A0A9N8ZMY0_9GLOM</name>
<dbReference type="Proteomes" id="UP000789759">
    <property type="component" value="Unassembled WGS sequence"/>
</dbReference>
<comment type="caution">
    <text evidence="1">The sequence shown here is derived from an EMBL/GenBank/DDBJ whole genome shotgun (WGS) entry which is preliminary data.</text>
</comment>